<dbReference type="RefSeq" id="WP_377945886.1">
    <property type="nucleotide sequence ID" value="NZ_JBHUCX010000099.1"/>
</dbReference>
<gene>
    <name evidence="3" type="ORF">ACFSB2_25110</name>
</gene>
<dbReference type="Gene3D" id="1.20.120.450">
    <property type="entry name" value="dinb family like domain"/>
    <property type="match status" value="1"/>
</dbReference>
<proteinExistence type="inferred from homology"/>
<comment type="caution">
    <text evidence="3">The sequence shown here is derived from an EMBL/GenBank/DDBJ whole genome shotgun (WGS) entry which is preliminary data.</text>
</comment>
<reference evidence="4" key="1">
    <citation type="journal article" date="2019" name="Int. J. Syst. Evol. Microbiol.">
        <title>The Global Catalogue of Microorganisms (GCM) 10K type strain sequencing project: providing services to taxonomists for standard genome sequencing and annotation.</title>
        <authorList>
            <consortium name="The Broad Institute Genomics Platform"/>
            <consortium name="The Broad Institute Genome Sequencing Center for Infectious Disease"/>
            <person name="Wu L."/>
            <person name="Ma J."/>
        </authorList>
    </citation>
    <scope>NUCLEOTIDE SEQUENCE [LARGE SCALE GENOMIC DNA]</scope>
    <source>
        <strain evidence="4">CGMCC 1.12286</strain>
    </source>
</reference>
<name>A0ABW4JS97_9BACL</name>
<dbReference type="InterPro" id="IPR034660">
    <property type="entry name" value="DinB/YfiT-like"/>
</dbReference>
<dbReference type="EMBL" id="JBHUCX010000099">
    <property type="protein sequence ID" value="MFD1677950.1"/>
    <property type="molecule type" value="Genomic_DNA"/>
</dbReference>
<accession>A0ABW4JS97</accession>
<comment type="similarity">
    <text evidence="1">Belongs to the DinB family.</text>
</comment>
<keyword evidence="2" id="KW-0479">Metal-binding</keyword>
<evidence type="ECO:0000313" key="4">
    <source>
        <dbReference type="Proteomes" id="UP001597079"/>
    </source>
</evidence>
<organism evidence="3 4">
    <name type="scientific">Alicyclobacillus fodiniaquatilis</name>
    <dbReference type="NCBI Taxonomy" id="1661150"/>
    <lineage>
        <taxon>Bacteria</taxon>
        <taxon>Bacillati</taxon>
        <taxon>Bacillota</taxon>
        <taxon>Bacilli</taxon>
        <taxon>Bacillales</taxon>
        <taxon>Alicyclobacillaceae</taxon>
        <taxon>Alicyclobacillus</taxon>
    </lineage>
</organism>
<keyword evidence="4" id="KW-1185">Reference proteome</keyword>
<protein>
    <submittedName>
        <fullName evidence="3">DinB family protein</fullName>
    </submittedName>
</protein>
<evidence type="ECO:0000256" key="2">
    <source>
        <dbReference type="ARBA" id="ARBA00022723"/>
    </source>
</evidence>
<evidence type="ECO:0000313" key="3">
    <source>
        <dbReference type="EMBL" id="MFD1677950.1"/>
    </source>
</evidence>
<sequence length="161" mass="18662">MEFDWKTWFFEVWEDNRRLTNNVARALAGADAMDKVLVEGMRPFREMMLEIAGMEQWNVRGLAHDDWAYQSPPDRLRTAPVEEVLAFTNGVREETRRLWPDIAPAELVKMRPSPAPFIPEGNAVGWLTYALENEIHHRGQGYVYLRLLGQEPPAFYARTEG</sequence>
<dbReference type="SUPFAM" id="SSF109854">
    <property type="entry name" value="DinB/YfiT-like putative metalloenzymes"/>
    <property type="match status" value="1"/>
</dbReference>
<dbReference type="Pfam" id="PF05163">
    <property type="entry name" value="DinB"/>
    <property type="match status" value="1"/>
</dbReference>
<evidence type="ECO:0000256" key="1">
    <source>
        <dbReference type="ARBA" id="ARBA00008635"/>
    </source>
</evidence>
<dbReference type="InterPro" id="IPR007837">
    <property type="entry name" value="DinB"/>
</dbReference>
<dbReference type="Proteomes" id="UP001597079">
    <property type="component" value="Unassembled WGS sequence"/>
</dbReference>